<dbReference type="GO" id="GO:0006808">
    <property type="term" value="P:regulation of nitrogen utilization"/>
    <property type="evidence" value="ECO:0007669"/>
    <property type="project" value="InterPro"/>
</dbReference>
<dbReference type="Proteomes" id="UP000323824">
    <property type="component" value="Chromosome"/>
</dbReference>
<dbReference type="PRINTS" id="PR00340">
    <property type="entry name" value="PIIGLNB"/>
</dbReference>
<dbReference type="RefSeq" id="WP_149567844.1">
    <property type="nucleotide sequence ID" value="NZ_CP035807.1"/>
</dbReference>
<reference evidence="2 3" key="1">
    <citation type="submission" date="2019-02" db="EMBL/GenBank/DDBJ databases">
        <authorList>
            <person name="Fomenkov A."/>
            <person name="Dubinina G."/>
            <person name="Grabovich M."/>
            <person name="Vincze T."/>
            <person name="Roberts R.J."/>
        </authorList>
    </citation>
    <scope>NUCLEOTIDE SEQUENCE [LARGE SCALE GENOMIC DNA]</scope>
    <source>
        <strain evidence="2 3">P</strain>
    </source>
</reference>
<keyword evidence="3" id="KW-1185">Reference proteome</keyword>
<dbReference type="Gene3D" id="3.30.70.120">
    <property type="match status" value="1"/>
</dbReference>
<accession>A0A5C1QAR1</accession>
<protein>
    <submittedName>
        <fullName evidence="2">P-II family nitrogen regulator</fullName>
    </submittedName>
</protein>
<reference evidence="2 3" key="2">
    <citation type="submission" date="2019-09" db="EMBL/GenBank/DDBJ databases">
        <title>Complete Genome Sequence and Methylome Analysis of free living Spirochaetas.</title>
        <authorList>
            <person name="Leshcheva N."/>
            <person name="Mikheeva N."/>
        </authorList>
    </citation>
    <scope>NUCLEOTIDE SEQUENCE [LARGE SCALE GENOMIC DNA]</scope>
    <source>
        <strain evidence="2 3">P</strain>
    </source>
</reference>
<dbReference type="PANTHER" id="PTHR30115">
    <property type="entry name" value="NITROGEN REGULATORY PROTEIN P-II"/>
    <property type="match status" value="1"/>
</dbReference>
<dbReference type="PANTHER" id="PTHR30115:SF11">
    <property type="entry name" value="NITROGEN REGULATORY PROTEIN P-II HOMOLOG"/>
    <property type="match status" value="1"/>
</dbReference>
<dbReference type="InterPro" id="IPR017918">
    <property type="entry name" value="N-reg_PII_CS"/>
</dbReference>
<dbReference type="PROSITE" id="PS51343">
    <property type="entry name" value="PII_GLNB_DOM"/>
    <property type="match status" value="1"/>
</dbReference>
<sequence>MKEVMAIIRINKINETKRALAKAGFPSLTATGRVFGRGKGLVDFRLIKGAEEGFPEAIAQLGSDPKMVPKRLLTLVVQDEKVDLAVKTLIKSNQTGNSGDGKIFVLPIMDSYRVRTAERGDTTLD</sequence>
<dbReference type="SUPFAM" id="SSF54913">
    <property type="entry name" value="GlnB-like"/>
    <property type="match status" value="1"/>
</dbReference>
<dbReference type="EMBL" id="CP035807">
    <property type="protein sequence ID" value="QEN04601.1"/>
    <property type="molecule type" value="Genomic_DNA"/>
</dbReference>
<comment type="similarity">
    <text evidence="1">Belongs to the P(II) protein family.</text>
</comment>
<dbReference type="GO" id="GO:0030234">
    <property type="term" value="F:enzyme regulator activity"/>
    <property type="evidence" value="ECO:0007669"/>
    <property type="project" value="InterPro"/>
</dbReference>
<dbReference type="AlphaFoldDB" id="A0A5C1QAR1"/>
<dbReference type="PROSITE" id="PS00638">
    <property type="entry name" value="PII_GLNB_CTER"/>
    <property type="match status" value="1"/>
</dbReference>
<name>A0A5C1QAR1_9SPIO</name>
<dbReference type="InterPro" id="IPR015867">
    <property type="entry name" value="N-reg_PII/ATP_PRibTrfase_C"/>
</dbReference>
<dbReference type="Pfam" id="PF00543">
    <property type="entry name" value="P-II"/>
    <property type="match status" value="1"/>
</dbReference>
<proteinExistence type="inferred from homology"/>
<organism evidence="2 3">
    <name type="scientific">Thiospirochaeta perfilievii</name>
    <dbReference type="NCBI Taxonomy" id="252967"/>
    <lineage>
        <taxon>Bacteria</taxon>
        <taxon>Pseudomonadati</taxon>
        <taxon>Spirochaetota</taxon>
        <taxon>Spirochaetia</taxon>
        <taxon>Spirochaetales</taxon>
        <taxon>Spirochaetaceae</taxon>
        <taxon>Thiospirochaeta</taxon>
    </lineage>
</organism>
<dbReference type="KEGG" id="sper:EW093_07755"/>
<dbReference type="InterPro" id="IPR011322">
    <property type="entry name" value="N-reg_PII-like_a/b"/>
</dbReference>
<gene>
    <name evidence="2" type="ORF">EW093_07755</name>
</gene>
<dbReference type="GO" id="GO:0005524">
    <property type="term" value="F:ATP binding"/>
    <property type="evidence" value="ECO:0007669"/>
    <property type="project" value="TreeGrafter"/>
</dbReference>
<dbReference type="InterPro" id="IPR002187">
    <property type="entry name" value="N-reg_PII"/>
</dbReference>
<dbReference type="SMART" id="SM00938">
    <property type="entry name" value="P-II"/>
    <property type="match status" value="1"/>
</dbReference>
<evidence type="ECO:0000313" key="2">
    <source>
        <dbReference type="EMBL" id="QEN04601.1"/>
    </source>
</evidence>
<evidence type="ECO:0000256" key="1">
    <source>
        <dbReference type="RuleBase" id="RU003936"/>
    </source>
</evidence>
<evidence type="ECO:0000313" key="3">
    <source>
        <dbReference type="Proteomes" id="UP000323824"/>
    </source>
</evidence>
<dbReference type="OrthoDB" id="9802729at2"/>
<dbReference type="GO" id="GO:0005829">
    <property type="term" value="C:cytosol"/>
    <property type="evidence" value="ECO:0007669"/>
    <property type="project" value="TreeGrafter"/>
</dbReference>